<sequence>MTTTAVAYRPAFADTRVPGKPSPDSNDKAGWPEFQFTLKTYGRAASAEKKCRALRGAQQTYEDKEGEREKQPGSRVHSPPIVGVSMRGQRRRRAAADQPCPAAFSAFSHFSMRPRSCWT</sequence>
<name>A0ABN9V508_9DINO</name>
<keyword evidence="3" id="KW-1185">Reference proteome</keyword>
<proteinExistence type="predicted"/>
<protein>
    <submittedName>
        <fullName evidence="2">Uncharacterized protein</fullName>
    </submittedName>
</protein>
<evidence type="ECO:0000313" key="2">
    <source>
        <dbReference type="EMBL" id="CAK0866945.1"/>
    </source>
</evidence>
<evidence type="ECO:0000313" key="3">
    <source>
        <dbReference type="Proteomes" id="UP001189429"/>
    </source>
</evidence>
<feature type="compositionally biased region" description="Basic and acidic residues" evidence="1">
    <location>
        <begin position="61"/>
        <end position="72"/>
    </location>
</feature>
<dbReference type="EMBL" id="CAUYUJ010016592">
    <property type="protein sequence ID" value="CAK0866945.1"/>
    <property type="molecule type" value="Genomic_DNA"/>
</dbReference>
<accession>A0ABN9V508</accession>
<dbReference type="Proteomes" id="UP001189429">
    <property type="component" value="Unassembled WGS sequence"/>
</dbReference>
<comment type="caution">
    <text evidence="2">The sequence shown here is derived from an EMBL/GenBank/DDBJ whole genome shotgun (WGS) entry which is preliminary data.</text>
</comment>
<gene>
    <name evidence="2" type="ORF">PCOR1329_LOCUS53991</name>
</gene>
<organism evidence="2 3">
    <name type="scientific">Prorocentrum cordatum</name>
    <dbReference type="NCBI Taxonomy" id="2364126"/>
    <lineage>
        <taxon>Eukaryota</taxon>
        <taxon>Sar</taxon>
        <taxon>Alveolata</taxon>
        <taxon>Dinophyceae</taxon>
        <taxon>Prorocentrales</taxon>
        <taxon>Prorocentraceae</taxon>
        <taxon>Prorocentrum</taxon>
    </lineage>
</organism>
<evidence type="ECO:0000256" key="1">
    <source>
        <dbReference type="SAM" id="MobiDB-lite"/>
    </source>
</evidence>
<reference evidence="2" key="1">
    <citation type="submission" date="2023-10" db="EMBL/GenBank/DDBJ databases">
        <authorList>
            <person name="Chen Y."/>
            <person name="Shah S."/>
            <person name="Dougan E. K."/>
            <person name="Thang M."/>
            <person name="Chan C."/>
        </authorList>
    </citation>
    <scope>NUCLEOTIDE SEQUENCE [LARGE SCALE GENOMIC DNA]</scope>
</reference>
<feature type="region of interest" description="Disordered" evidence="1">
    <location>
        <begin position="1"/>
        <end position="31"/>
    </location>
</feature>
<feature type="region of interest" description="Disordered" evidence="1">
    <location>
        <begin position="52"/>
        <end position="98"/>
    </location>
</feature>